<reference evidence="1 2" key="1">
    <citation type="submission" date="2018-11" db="EMBL/GenBank/DDBJ databases">
        <title>Flavobacterium sp. nov., YIM 102796 draft genome.</title>
        <authorList>
            <person name="Li G."/>
            <person name="Jiang Y."/>
        </authorList>
    </citation>
    <scope>NUCLEOTIDE SEQUENCE [LARGE SCALE GENOMIC DNA]</scope>
    <source>
        <strain evidence="1 2">YIM 102796</strain>
    </source>
</reference>
<name>A0A3P1AZY8_9FLAO</name>
<organism evidence="1 2">
    <name type="scientific">Paenimyroides viscosum</name>
    <dbReference type="NCBI Taxonomy" id="2488729"/>
    <lineage>
        <taxon>Bacteria</taxon>
        <taxon>Pseudomonadati</taxon>
        <taxon>Bacteroidota</taxon>
        <taxon>Flavobacteriia</taxon>
        <taxon>Flavobacteriales</taxon>
        <taxon>Flavobacteriaceae</taxon>
        <taxon>Paenimyroides</taxon>
    </lineage>
</organism>
<gene>
    <name evidence="1" type="ORF">EG242_09030</name>
</gene>
<dbReference type="RefSeq" id="WP_124899569.1">
    <property type="nucleotide sequence ID" value="NZ_RQTJ01000017.1"/>
</dbReference>
<keyword evidence="2" id="KW-1185">Reference proteome</keyword>
<evidence type="ECO:0000313" key="2">
    <source>
        <dbReference type="Proteomes" id="UP000268372"/>
    </source>
</evidence>
<evidence type="ECO:0000313" key="1">
    <source>
        <dbReference type="EMBL" id="RRA94544.1"/>
    </source>
</evidence>
<protein>
    <submittedName>
        <fullName evidence="1">Uncharacterized protein</fullName>
    </submittedName>
</protein>
<dbReference type="Proteomes" id="UP000268372">
    <property type="component" value="Unassembled WGS sequence"/>
</dbReference>
<comment type="caution">
    <text evidence="1">The sequence shown here is derived from an EMBL/GenBank/DDBJ whole genome shotgun (WGS) entry which is preliminary data.</text>
</comment>
<dbReference type="OrthoDB" id="1335838at2"/>
<proteinExistence type="predicted"/>
<dbReference type="EMBL" id="RQTJ01000017">
    <property type="protein sequence ID" value="RRA94544.1"/>
    <property type="molecule type" value="Genomic_DNA"/>
</dbReference>
<dbReference type="AlphaFoldDB" id="A0A3P1AZY8"/>
<sequence>MKYIYFLVLLVSTVSFAQDRNQYKMRLMITEVGIFPLKVINVSTQEVVLTDVAGYFDIKIKPNDELALIENEFYQLKYFIKVNDLENTIIRIYPEPLSEVLREVTINKITSKSLGFNSAEINKHIFKRNPNANMDFKAMFMWLLKKLSKNKGDLEEFVERSPTQMNPYVAGLPRNIMTDYLKIPDELVEKFYYYLNDDYVIDEYIKSGDEAKWRMYLLDKSFQFLEQENIPLR</sequence>
<accession>A0A3P1AZY8</accession>